<dbReference type="EMBL" id="AF029217">
    <property type="protein sequence ID" value="AAB87610.1"/>
    <property type="molecule type" value="Genomic_DNA"/>
</dbReference>
<dbReference type="GeneID" id="37617281"/>
<evidence type="ECO:0000256" key="3">
    <source>
        <dbReference type="SAM" id="MobiDB-lite"/>
    </source>
</evidence>
<gene>
    <name evidence="4" type="primary">c4</name>
</gene>
<feature type="compositionally biased region" description="Low complexity" evidence="3">
    <location>
        <begin position="77"/>
        <end position="88"/>
    </location>
</feature>
<protein>
    <submittedName>
        <fullName evidence="4">C4 protein</fullName>
    </submittedName>
</protein>
<comment type="similarity">
    <text evidence="1">Belongs to the geminiviridae protein AC4/C4 family.</text>
</comment>
<dbReference type="OrthoDB" id="24090at10239"/>
<dbReference type="Pfam" id="PF01492">
    <property type="entry name" value="Gemini_C4"/>
    <property type="match status" value="1"/>
</dbReference>
<sequence>MGNLICTYCYNSKVSSRSQIQDCSTLSLETDLPCFIQTFREQNRAPTSSPISRRMETPSHGANSRSMEDLAEEDNNQPTTLTPQQLTLEVRRRLSTL</sequence>
<feature type="region of interest" description="Disordered" evidence="3">
    <location>
        <begin position="43"/>
        <end position="97"/>
    </location>
</feature>
<dbReference type="RefSeq" id="YP_009506410.1">
    <property type="nucleotide sequence ID" value="NC_038445.1"/>
</dbReference>
<keyword evidence="5" id="KW-1185">Reference proteome</keyword>
<evidence type="ECO:0000256" key="2">
    <source>
        <dbReference type="ARBA" id="ARBA00022581"/>
    </source>
</evidence>
<proteinExistence type="inferred from homology"/>
<keyword evidence="2" id="KW-0945">Host-virus interaction</keyword>
<evidence type="ECO:0000313" key="5">
    <source>
        <dbReference type="Proteomes" id="UP000232699"/>
    </source>
</evidence>
<reference evidence="4" key="1">
    <citation type="submission" date="1997-10" db="EMBL/GenBank/DDBJ databases">
        <title>Characterization and DNA sequences of two cowpea golden mosaic geminiviruses isolates from Nigeria.</title>
        <authorList>
            <person name="Thottappilly G."/>
            <person name="Maxwell D.P."/>
            <person name="Kamal S."/>
            <person name="Winter S."/>
        </authorList>
    </citation>
    <scope>NUCLEOTIDE SEQUENCE [LARGE SCALE GENOMIC DNA]</scope>
    <source>
        <strain evidence="4">Nsukka</strain>
    </source>
</reference>
<dbReference type="InterPro" id="IPR002488">
    <property type="entry name" value="Gemini_C4"/>
</dbReference>
<dbReference type="Proteomes" id="UP000232699">
    <property type="component" value="Segment DNA A"/>
</dbReference>
<accession>O55380</accession>
<evidence type="ECO:0000256" key="1">
    <source>
        <dbReference type="ARBA" id="ARBA00008996"/>
    </source>
</evidence>
<organism evidence="4 5">
    <name type="scientific">Cowpea golden mosaic virus</name>
    <dbReference type="NCBI Taxonomy" id="69263"/>
    <lineage>
        <taxon>Viruses</taxon>
        <taxon>Monodnaviria</taxon>
        <taxon>Shotokuvirae</taxon>
        <taxon>Cressdnaviricota</taxon>
        <taxon>Repensiviricetes</taxon>
        <taxon>Geplafuvirales</taxon>
        <taxon>Geminiviridae</taxon>
        <taxon>Begomovirus</taxon>
        <taxon>Begomovirus vignamusivi</taxon>
    </lineage>
</organism>
<evidence type="ECO:0000313" key="4">
    <source>
        <dbReference type="EMBL" id="AAB87610.1"/>
    </source>
</evidence>
<name>O55380_9GEMI</name>
<dbReference type="KEGG" id="vg:37617281"/>